<dbReference type="Proteomes" id="UP000031668">
    <property type="component" value="Unassembled WGS sequence"/>
</dbReference>
<evidence type="ECO:0000259" key="8">
    <source>
        <dbReference type="PROSITE" id="PS00486"/>
    </source>
</evidence>
<dbReference type="SUPFAM" id="SSF48334">
    <property type="entry name" value="DNA repair protein MutS, domain III"/>
    <property type="match status" value="1"/>
</dbReference>
<accession>A0A0C2MUZ3</accession>
<dbReference type="SMART" id="SM00533">
    <property type="entry name" value="MUTSd"/>
    <property type="match status" value="1"/>
</dbReference>
<keyword evidence="6" id="KW-0234">DNA repair</keyword>
<dbReference type="GO" id="GO:0006312">
    <property type="term" value="P:mitotic recombination"/>
    <property type="evidence" value="ECO:0007669"/>
    <property type="project" value="TreeGrafter"/>
</dbReference>
<sequence>MARFNQEKPPSCVRFFQKPDENLVLFGSDAYTVSRMLFGSASSCKTVIIDNVNENYLTITKCRFDKVARDLLVNNKNIVELYRDNPKSNPRFQLVGRGSPGNYSYFEDIVYEQQNEVSMAIVCVTFVTVTERSKVFSMCFYHSLENRISYIEYDDFDNLSETESIIVQINPSECIIPQSPMPVYQNFEDLIGNYNILLAKVKQSDFKSNIDIVSSHIENDSIAIVKIESPNVLKCLSVLMPYITVSQCNIEESETNQLARFELSPYNRSDFMCLDVSAISSLSILPGTEKSLTLFNLLNNCKTKEGQRLLNNWIRQPLKSKHRLETRLNLVEYFVDHYKLSLEIYDQLKSLPDTGILVKRISTSKARLLDCVKMYFGLKKVATILDIFISAKNDTQSPTASCLDLHIVSPLQESFEEVKKFCTMIESLVDLNINPGEEYRIKNDADSNLQDIQDSLDELAKKIDKHFQKVCDKTGLEPGKTLKKEFSQRRGYYFRVTLKFSKHIDESEFQVLESLKDGIYFVDDIMKRYSDEYCTLQKDYNSFQAKFIKELSTVAVDYVRYFKCLSNILAFTDVLISFSLLPTLTTKKFVKPVLLESESGLISIKNGRHPCLETSLDMSFIPNDLELSKNNHFFIILTGPNMGGKSTYLRQSALIILMAQIGCFVPCDSAHISLVDKIITRVGASDYTLKGFSTFMAEMVDACSIIRHATPNSFVIIDELGRGTSTYDGFGLGWSISEHIAKEIQCYTIFATHFHEITHLEHVCRGVKNYMVETHYDSNDLIMCYRVVSGSCNMSFGVKVAELLKFPKNILNDANDILKIFEDSKVNYFLRENEEPNTDEQNDIKSLYEKIKRMPLDQMTPEELDLELKAI</sequence>
<dbReference type="InterPro" id="IPR036187">
    <property type="entry name" value="DNA_mismatch_repair_MutS_sf"/>
</dbReference>
<evidence type="ECO:0000256" key="2">
    <source>
        <dbReference type="ARBA" id="ARBA00022741"/>
    </source>
</evidence>
<dbReference type="InterPro" id="IPR000432">
    <property type="entry name" value="DNA_mismatch_repair_MutS_C"/>
</dbReference>
<gene>
    <name evidence="9" type="ORF">RF11_09155</name>
</gene>
<dbReference type="InterPro" id="IPR027417">
    <property type="entry name" value="P-loop_NTPase"/>
</dbReference>
<dbReference type="GO" id="GO:0006298">
    <property type="term" value="P:mismatch repair"/>
    <property type="evidence" value="ECO:0007669"/>
    <property type="project" value="InterPro"/>
</dbReference>
<dbReference type="InterPro" id="IPR011184">
    <property type="entry name" value="DNA_mismatch_repair_Msh2"/>
</dbReference>
<keyword evidence="10" id="KW-1185">Reference proteome</keyword>
<dbReference type="Gene3D" id="3.40.50.300">
    <property type="entry name" value="P-loop containing nucleotide triphosphate hydrolases"/>
    <property type="match status" value="1"/>
</dbReference>
<dbReference type="GO" id="GO:0005524">
    <property type="term" value="F:ATP binding"/>
    <property type="evidence" value="ECO:0007669"/>
    <property type="project" value="UniProtKB-KW"/>
</dbReference>
<dbReference type="PROSITE" id="PS00486">
    <property type="entry name" value="DNA_MISMATCH_REPAIR_2"/>
    <property type="match status" value="1"/>
</dbReference>
<evidence type="ECO:0000313" key="9">
    <source>
        <dbReference type="EMBL" id="KII71136.1"/>
    </source>
</evidence>
<reference evidence="9 10" key="1">
    <citation type="journal article" date="2014" name="Genome Biol. Evol.">
        <title>The genome of the myxosporean Thelohanellus kitauei shows adaptations to nutrient acquisition within its fish host.</title>
        <authorList>
            <person name="Yang Y."/>
            <person name="Xiong J."/>
            <person name="Zhou Z."/>
            <person name="Huo F."/>
            <person name="Miao W."/>
            <person name="Ran C."/>
            <person name="Liu Y."/>
            <person name="Zhang J."/>
            <person name="Feng J."/>
            <person name="Wang M."/>
            <person name="Wang M."/>
            <person name="Wang L."/>
            <person name="Yao B."/>
        </authorList>
    </citation>
    <scope>NUCLEOTIDE SEQUENCE [LARGE SCALE GENOMIC DNA]</scope>
    <source>
        <strain evidence="9">Wuqing</strain>
    </source>
</reference>
<dbReference type="InterPro" id="IPR045076">
    <property type="entry name" value="MutS"/>
</dbReference>
<dbReference type="AlphaFoldDB" id="A0A0C2MUZ3"/>
<feature type="domain" description="DNA mismatch repair proteins mutS family" evidence="8">
    <location>
        <begin position="713"/>
        <end position="729"/>
    </location>
</feature>
<dbReference type="GO" id="GO:0140664">
    <property type="term" value="F:ATP-dependent DNA damage sensor activity"/>
    <property type="evidence" value="ECO:0007669"/>
    <property type="project" value="InterPro"/>
</dbReference>
<dbReference type="GO" id="GO:0030983">
    <property type="term" value="F:mismatched DNA binding"/>
    <property type="evidence" value="ECO:0007669"/>
    <property type="project" value="InterPro"/>
</dbReference>
<dbReference type="Pfam" id="PF00488">
    <property type="entry name" value="MutS_V"/>
    <property type="match status" value="1"/>
</dbReference>
<evidence type="ECO:0000256" key="4">
    <source>
        <dbReference type="ARBA" id="ARBA00022840"/>
    </source>
</evidence>
<protein>
    <submittedName>
        <fullName evidence="9">DNA mismatch repair protein Msh2</fullName>
    </submittedName>
</protein>
<dbReference type="SMART" id="SM00534">
    <property type="entry name" value="MUTSac"/>
    <property type="match status" value="1"/>
</dbReference>
<evidence type="ECO:0000256" key="5">
    <source>
        <dbReference type="ARBA" id="ARBA00023125"/>
    </source>
</evidence>
<keyword evidence="5" id="KW-0238">DNA-binding</keyword>
<dbReference type="Pfam" id="PF05190">
    <property type="entry name" value="MutS_IV"/>
    <property type="match status" value="1"/>
</dbReference>
<dbReference type="EMBL" id="JWZT01001836">
    <property type="protein sequence ID" value="KII71136.1"/>
    <property type="molecule type" value="Genomic_DNA"/>
</dbReference>
<keyword evidence="4" id="KW-0067">ATP-binding</keyword>
<name>A0A0C2MUZ3_THEKT</name>
<comment type="similarity">
    <text evidence="1">Belongs to the DNA mismatch repair MutS family.</text>
</comment>
<dbReference type="OrthoDB" id="295033at2759"/>
<evidence type="ECO:0000256" key="1">
    <source>
        <dbReference type="ARBA" id="ARBA00006271"/>
    </source>
</evidence>
<comment type="caution">
    <text evidence="9">The sequence shown here is derived from an EMBL/GenBank/DDBJ whole genome shotgun (WGS) entry which is preliminary data.</text>
</comment>
<dbReference type="Gene3D" id="3.40.1170.10">
    <property type="entry name" value="DNA repair protein MutS, domain I"/>
    <property type="match status" value="1"/>
</dbReference>
<dbReference type="GO" id="GO:0032301">
    <property type="term" value="C:MutSalpha complex"/>
    <property type="evidence" value="ECO:0007669"/>
    <property type="project" value="TreeGrafter"/>
</dbReference>
<dbReference type="InterPro" id="IPR007696">
    <property type="entry name" value="DNA_mismatch_repair_MutS_core"/>
</dbReference>
<evidence type="ECO:0000256" key="6">
    <source>
        <dbReference type="ARBA" id="ARBA00023204"/>
    </source>
</evidence>
<keyword evidence="2" id="KW-0547">Nucleotide-binding</keyword>
<keyword evidence="3" id="KW-0227">DNA damage</keyword>
<dbReference type="InterPro" id="IPR016151">
    <property type="entry name" value="DNA_mismatch_repair_MutS_N"/>
</dbReference>
<dbReference type="Pfam" id="PF05192">
    <property type="entry name" value="MutS_III"/>
    <property type="match status" value="1"/>
</dbReference>
<dbReference type="SUPFAM" id="SSF52540">
    <property type="entry name" value="P-loop containing nucleoside triphosphate hydrolases"/>
    <property type="match status" value="1"/>
</dbReference>
<dbReference type="PIRSF" id="PIRSF005813">
    <property type="entry name" value="MSH2"/>
    <property type="match status" value="1"/>
</dbReference>
<feature type="coiled-coil region" evidence="7">
    <location>
        <begin position="442"/>
        <end position="469"/>
    </location>
</feature>
<keyword evidence="7" id="KW-0175">Coiled coil</keyword>
<dbReference type="InterPro" id="IPR007861">
    <property type="entry name" value="DNA_mismatch_repair_MutS_clamp"/>
</dbReference>
<evidence type="ECO:0000256" key="3">
    <source>
        <dbReference type="ARBA" id="ARBA00022763"/>
    </source>
</evidence>
<dbReference type="InterPro" id="IPR036678">
    <property type="entry name" value="MutS_con_dom_sf"/>
</dbReference>
<dbReference type="PANTHER" id="PTHR11361:SF35">
    <property type="entry name" value="DNA MISMATCH REPAIR PROTEIN MSH2"/>
    <property type="match status" value="1"/>
</dbReference>
<organism evidence="9 10">
    <name type="scientific">Thelohanellus kitauei</name>
    <name type="common">Myxosporean</name>
    <dbReference type="NCBI Taxonomy" id="669202"/>
    <lineage>
        <taxon>Eukaryota</taxon>
        <taxon>Metazoa</taxon>
        <taxon>Cnidaria</taxon>
        <taxon>Myxozoa</taxon>
        <taxon>Myxosporea</taxon>
        <taxon>Bivalvulida</taxon>
        <taxon>Platysporina</taxon>
        <taxon>Myxobolidae</taxon>
        <taxon>Thelohanellus</taxon>
    </lineage>
</organism>
<evidence type="ECO:0000256" key="7">
    <source>
        <dbReference type="SAM" id="Coils"/>
    </source>
</evidence>
<dbReference type="Gene3D" id="3.30.420.110">
    <property type="entry name" value="MutS, connector domain"/>
    <property type="match status" value="1"/>
</dbReference>
<proteinExistence type="inferred from homology"/>
<dbReference type="OMA" id="KLYYAIL"/>
<evidence type="ECO:0000313" key="10">
    <source>
        <dbReference type="Proteomes" id="UP000031668"/>
    </source>
</evidence>
<dbReference type="PANTHER" id="PTHR11361">
    <property type="entry name" value="DNA MISMATCH REPAIR PROTEIN MUTS FAMILY MEMBER"/>
    <property type="match status" value="1"/>
</dbReference>
<dbReference type="Gene3D" id="1.10.1420.10">
    <property type="match status" value="2"/>
</dbReference>